<evidence type="ECO:0000313" key="2">
    <source>
        <dbReference type="EMBL" id="CAG7898668.1"/>
    </source>
</evidence>
<dbReference type="Proteomes" id="UP000694005">
    <property type="component" value="Chromosome A08"/>
</dbReference>
<feature type="chain" id="PRO_5034919940" evidence="1">
    <location>
        <begin position="43"/>
        <end position="77"/>
    </location>
</feature>
<organism evidence="2 3">
    <name type="scientific">Brassica campestris</name>
    <name type="common">Field mustard</name>
    <dbReference type="NCBI Taxonomy" id="3711"/>
    <lineage>
        <taxon>Eukaryota</taxon>
        <taxon>Viridiplantae</taxon>
        <taxon>Streptophyta</taxon>
        <taxon>Embryophyta</taxon>
        <taxon>Tracheophyta</taxon>
        <taxon>Spermatophyta</taxon>
        <taxon>Magnoliopsida</taxon>
        <taxon>eudicotyledons</taxon>
        <taxon>Gunneridae</taxon>
        <taxon>Pentapetalae</taxon>
        <taxon>rosids</taxon>
        <taxon>malvids</taxon>
        <taxon>Brassicales</taxon>
        <taxon>Brassicaceae</taxon>
        <taxon>Brassiceae</taxon>
        <taxon>Brassica</taxon>
    </lineage>
</organism>
<gene>
    <name evidence="2" type="ORF">BRAPAZ1V2_A08P23340.2</name>
</gene>
<reference evidence="2 3" key="1">
    <citation type="submission" date="2021-07" db="EMBL/GenBank/DDBJ databases">
        <authorList>
            <consortium name="Genoscope - CEA"/>
            <person name="William W."/>
        </authorList>
    </citation>
    <scope>NUCLEOTIDE SEQUENCE [LARGE SCALE GENOMIC DNA]</scope>
</reference>
<feature type="signal peptide" evidence="1">
    <location>
        <begin position="1"/>
        <end position="42"/>
    </location>
</feature>
<dbReference type="EMBL" id="LS974624">
    <property type="protein sequence ID" value="CAG7898668.1"/>
    <property type="molecule type" value="Genomic_DNA"/>
</dbReference>
<proteinExistence type="predicted"/>
<evidence type="ECO:0000313" key="3">
    <source>
        <dbReference type="Proteomes" id="UP000694005"/>
    </source>
</evidence>
<feature type="non-terminal residue" evidence="2">
    <location>
        <position position="1"/>
    </location>
</feature>
<dbReference type="AlphaFoldDB" id="A0A8D9HFB9"/>
<name>A0A8D9HFB9_BRACM</name>
<protein>
    <submittedName>
        <fullName evidence="2">Uncharacterized protein</fullName>
    </submittedName>
</protein>
<accession>A0A8D9HFB9</accession>
<evidence type="ECO:0000256" key="1">
    <source>
        <dbReference type="SAM" id="SignalP"/>
    </source>
</evidence>
<dbReference type="Gramene" id="A08p23340.2_BraZ1">
    <property type="protein sequence ID" value="A08p23340.2_BraZ1.CDS"/>
    <property type="gene ID" value="A08g23340.2_BraZ1"/>
</dbReference>
<sequence>RNVNINHLVDHRTEIDIQKIWMLKRYSFLLLLLLLHLQPHDAAQLSHVVIARLINGGRVMVRAETEWQGAGVVTAWQ</sequence>
<keyword evidence="1" id="KW-0732">Signal</keyword>